<evidence type="ECO:0000313" key="2">
    <source>
        <dbReference type="EMBL" id="TDU26645.1"/>
    </source>
</evidence>
<organism evidence="2 3">
    <name type="scientific">Panacagrimonas perspica</name>
    <dbReference type="NCBI Taxonomy" id="381431"/>
    <lineage>
        <taxon>Bacteria</taxon>
        <taxon>Pseudomonadati</taxon>
        <taxon>Pseudomonadota</taxon>
        <taxon>Gammaproteobacteria</taxon>
        <taxon>Nevskiales</taxon>
        <taxon>Nevskiaceae</taxon>
        <taxon>Panacagrimonas</taxon>
    </lineage>
</organism>
<accession>A0A4V3URT1</accession>
<dbReference type="AlphaFoldDB" id="A0A4V3URT1"/>
<reference evidence="2 3" key="1">
    <citation type="submission" date="2019-03" db="EMBL/GenBank/DDBJ databases">
        <title>Genomic Encyclopedia of Type Strains, Phase IV (KMG-IV): sequencing the most valuable type-strain genomes for metagenomic binning, comparative biology and taxonomic classification.</title>
        <authorList>
            <person name="Goeker M."/>
        </authorList>
    </citation>
    <scope>NUCLEOTIDE SEQUENCE [LARGE SCALE GENOMIC DNA]</scope>
    <source>
        <strain evidence="2 3">DSM 26377</strain>
    </source>
</reference>
<protein>
    <submittedName>
        <fullName evidence="2">Exopolysaccharide biosynthesis protein YbjH</fullName>
    </submittedName>
</protein>
<name>A0A4V3URT1_9GAMM</name>
<feature type="chain" id="PRO_5030104876" evidence="1">
    <location>
        <begin position="30"/>
        <end position="720"/>
    </location>
</feature>
<sequence>MRPTAHRRNIRTARAAALVASLVTPYASAAEYADWSSNDFGGIGLIQTPTARFAPDGEFRVGVSTADPYNQILFGMQLLPWLEAGFRYAEVKNRLYGPESFSGDQSYKDRSIDLKLRLREESPMLPAFAFGVLDIGGTGLFASEYLVASKQVAGLDWTLGLAWGRMGARGGIRNPFAVASDKFEDRPATEARGDVGLERMFGGHDVGLFGGVQWQTPLPHLSLKLEYDGNDYKSEALDNNLDADSPVNVALNYRLGRNADVSAGLERGNTFMARFVMYTNFHRDRGPDKVLDPPSTPLITLQPEQEAALAPSTAVDADFFERVKRELARQKIQLVAMDSHDLLADIQVWFTQDLSDDEPRVIGRIGQTLAMMAPPQYYTFTLSHLVAGAESYRVRLQRDAIDAAIDFDARPATLRHNWQRMPTRTQVPADVAFKAPSPYPSFDWYTGPALRQHIGGPDDFYFGQLWWRLGGRLALSPRWSLSGQVGADIYNNFDGLKQTSDSRLPKVRSDIVRYLKEGENNLVRLETNYVWSPRPSWYARLSGGIFEEMYGGIAGEVLYRRPEARWAVGLDVNRVRQRDFDQRFSFRDYEVTTGHLTGYFQLPFYGMSAQLSAGRYLAGDKGGTLELSRRFASGVSAGLFATKTDVSSEDFGEGSFDKGFFVIVPFDLFFARSSSNRTVPLVFRPLTRDGGQRVRDGVGLFGLTESGRLDPDADWSNALR</sequence>
<proteinExistence type="predicted"/>
<gene>
    <name evidence="2" type="ORF">DFR24_3674</name>
</gene>
<dbReference type="Proteomes" id="UP000295341">
    <property type="component" value="Unassembled WGS sequence"/>
</dbReference>
<dbReference type="RefSeq" id="WP_133882830.1">
    <property type="nucleotide sequence ID" value="NZ_MWIN01000007.1"/>
</dbReference>
<keyword evidence="3" id="KW-1185">Reference proteome</keyword>
<dbReference type="Pfam" id="PF06082">
    <property type="entry name" value="YjbH"/>
    <property type="match status" value="1"/>
</dbReference>
<dbReference type="InterPro" id="IPR010344">
    <property type="entry name" value="YbjH"/>
</dbReference>
<evidence type="ECO:0000313" key="3">
    <source>
        <dbReference type="Proteomes" id="UP000295341"/>
    </source>
</evidence>
<feature type="signal peptide" evidence="1">
    <location>
        <begin position="1"/>
        <end position="29"/>
    </location>
</feature>
<evidence type="ECO:0000256" key="1">
    <source>
        <dbReference type="SAM" id="SignalP"/>
    </source>
</evidence>
<comment type="caution">
    <text evidence="2">The sequence shown here is derived from an EMBL/GenBank/DDBJ whole genome shotgun (WGS) entry which is preliminary data.</text>
</comment>
<dbReference type="OrthoDB" id="19542at2"/>
<dbReference type="EMBL" id="SOBT01000010">
    <property type="protein sequence ID" value="TDU26645.1"/>
    <property type="molecule type" value="Genomic_DNA"/>
</dbReference>
<keyword evidence="1" id="KW-0732">Signal</keyword>